<dbReference type="Proteomes" id="UP000216052">
    <property type="component" value="Chromosome"/>
</dbReference>
<organism evidence="3 4">
    <name type="scientific">Sporomusa acidovorans (strain ATCC 49682 / DSM 3132 / Mol)</name>
    <dbReference type="NCBI Taxonomy" id="1123286"/>
    <lineage>
        <taxon>Bacteria</taxon>
        <taxon>Bacillati</taxon>
        <taxon>Bacillota</taxon>
        <taxon>Negativicutes</taxon>
        <taxon>Selenomonadales</taxon>
        <taxon>Sporomusaceae</taxon>
        <taxon>Sporomusa</taxon>
    </lineage>
</organism>
<evidence type="ECO:0000259" key="2">
    <source>
        <dbReference type="Pfam" id="PF13581"/>
    </source>
</evidence>
<dbReference type="EC" id="2.7.11.1" evidence="3"/>
<dbReference type="Pfam" id="PF13581">
    <property type="entry name" value="HATPase_c_2"/>
    <property type="match status" value="1"/>
</dbReference>
<evidence type="ECO:0000256" key="1">
    <source>
        <dbReference type="ARBA" id="ARBA00022527"/>
    </source>
</evidence>
<sequence length="128" mass="14440">MYCFSTVEEFAQLREAVRKKLKEMLATGVDAFFVAINEAVNNAIFHGNKQDKTKKVQLTINSMPGEVRVIVRDEGQGYTPVNGNGEEGLRETGRGIEIIRHCVDQYYFNSEPSEVVLIKKTGRLVRCV</sequence>
<dbReference type="InterPro" id="IPR050267">
    <property type="entry name" value="Anti-sigma-factor_SerPK"/>
</dbReference>
<dbReference type="SUPFAM" id="SSF55874">
    <property type="entry name" value="ATPase domain of HSP90 chaperone/DNA topoisomerase II/histidine kinase"/>
    <property type="match status" value="1"/>
</dbReference>
<evidence type="ECO:0000313" key="4">
    <source>
        <dbReference type="Proteomes" id="UP000216052"/>
    </source>
</evidence>
<gene>
    <name evidence="3" type="primary">spoIIAB_1</name>
    <name evidence="3" type="ORF">SPACI_010420</name>
</gene>
<dbReference type="InterPro" id="IPR036890">
    <property type="entry name" value="HATPase_C_sf"/>
</dbReference>
<accession>A0ABZ3IY88</accession>
<dbReference type="InterPro" id="IPR003594">
    <property type="entry name" value="HATPase_dom"/>
</dbReference>
<keyword evidence="3" id="KW-0808">Transferase</keyword>
<feature type="domain" description="Histidine kinase/HSP90-like ATPase" evidence="2">
    <location>
        <begin position="17"/>
        <end position="117"/>
    </location>
</feature>
<reference evidence="3" key="1">
    <citation type="submission" date="2024-05" db="EMBL/GenBank/DDBJ databases">
        <title>Isolation and characterization of Sporomusa carbonis sp. nov., a carboxydotrophic hydrogenogen in the genus of Sporomusa isolated from a charcoal burning pile.</title>
        <authorList>
            <person name="Boeer T."/>
            <person name="Rosenbaum F."/>
            <person name="Eysell L."/>
            <person name="Mueller V."/>
            <person name="Daniel R."/>
            <person name="Poehlein A."/>
        </authorList>
    </citation>
    <scope>NUCLEOTIDE SEQUENCE [LARGE SCALE GENOMIC DNA]</scope>
    <source>
        <strain evidence="3">DSM 3132</strain>
    </source>
</reference>
<dbReference type="Gene3D" id="3.30.565.10">
    <property type="entry name" value="Histidine kinase-like ATPase, C-terminal domain"/>
    <property type="match status" value="1"/>
</dbReference>
<keyword evidence="4" id="KW-1185">Reference proteome</keyword>
<evidence type="ECO:0000313" key="3">
    <source>
        <dbReference type="EMBL" id="XFO71042.1"/>
    </source>
</evidence>
<dbReference type="RefSeq" id="WP_093793578.1">
    <property type="nucleotide sequence ID" value="NZ_CP155571.1"/>
</dbReference>
<dbReference type="GO" id="GO:0004674">
    <property type="term" value="F:protein serine/threonine kinase activity"/>
    <property type="evidence" value="ECO:0007669"/>
    <property type="project" value="UniProtKB-EC"/>
</dbReference>
<dbReference type="CDD" id="cd16936">
    <property type="entry name" value="HATPase_RsbW-like"/>
    <property type="match status" value="1"/>
</dbReference>
<keyword evidence="1" id="KW-0723">Serine/threonine-protein kinase</keyword>
<name>A0ABZ3IY88_SPOA4</name>
<dbReference type="PANTHER" id="PTHR35526">
    <property type="entry name" value="ANTI-SIGMA-F FACTOR RSBW-RELATED"/>
    <property type="match status" value="1"/>
</dbReference>
<proteinExistence type="predicted"/>
<protein>
    <submittedName>
        <fullName evidence="3">Anti-sigma F factor</fullName>
        <ecNumber evidence="3">2.7.11.1</ecNumber>
    </submittedName>
</protein>
<keyword evidence="1" id="KW-0418">Kinase</keyword>
<dbReference type="EMBL" id="CP155571">
    <property type="protein sequence ID" value="XFO71042.1"/>
    <property type="molecule type" value="Genomic_DNA"/>
</dbReference>
<dbReference type="PANTHER" id="PTHR35526:SF3">
    <property type="entry name" value="ANTI-SIGMA-F FACTOR RSBW"/>
    <property type="match status" value="1"/>
</dbReference>